<sequence length="68" mass="8457">MAAHCRYLFFFPFRPVFVTVNLQKEPEYLFDFFIEHLQEMNEAWKKGRPWVIPEAFFKSDRYERDSIF</sequence>
<dbReference type="EMBL" id="LYVF01000178">
    <property type="protein sequence ID" value="OAT80397.1"/>
    <property type="molecule type" value="Genomic_DNA"/>
</dbReference>
<protein>
    <submittedName>
        <fullName evidence="1">Uncharacterized protein</fullName>
    </submittedName>
</protein>
<proteinExistence type="predicted"/>
<comment type="caution">
    <text evidence="1">The sequence shown here is derived from an EMBL/GenBank/DDBJ whole genome shotgun (WGS) entry which is preliminary data.</text>
</comment>
<name>A0A1B7LCB9_9FIRM</name>
<accession>A0A1B7LCB9</accession>
<evidence type="ECO:0000313" key="1">
    <source>
        <dbReference type="EMBL" id="OAT80397.1"/>
    </source>
</evidence>
<organism evidence="1 2">
    <name type="scientific">Desulfotomaculum copahuensis</name>
    <dbReference type="NCBI Taxonomy" id="1838280"/>
    <lineage>
        <taxon>Bacteria</taxon>
        <taxon>Bacillati</taxon>
        <taxon>Bacillota</taxon>
        <taxon>Clostridia</taxon>
        <taxon>Eubacteriales</taxon>
        <taxon>Desulfotomaculaceae</taxon>
        <taxon>Desulfotomaculum</taxon>
    </lineage>
</organism>
<gene>
    <name evidence="1" type="ORF">A6M21_13605</name>
</gene>
<keyword evidence="2" id="KW-1185">Reference proteome</keyword>
<dbReference type="AlphaFoldDB" id="A0A1B7LCB9"/>
<dbReference type="Proteomes" id="UP000078532">
    <property type="component" value="Unassembled WGS sequence"/>
</dbReference>
<evidence type="ECO:0000313" key="2">
    <source>
        <dbReference type="Proteomes" id="UP000078532"/>
    </source>
</evidence>
<reference evidence="1 2" key="1">
    <citation type="submission" date="2016-04" db="EMBL/GenBank/DDBJ databases">
        <authorList>
            <person name="Evans L.H."/>
            <person name="Alamgir A."/>
            <person name="Owens N."/>
            <person name="Weber N.D."/>
            <person name="Virtaneva K."/>
            <person name="Barbian K."/>
            <person name="Babar A."/>
            <person name="Rosenke K."/>
        </authorList>
    </citation>
    <scope>NUCLEOTIDE SEQUENCE [LARGE SCALE GENOMIC DNA]</scope>
    <source>
        <strain evidence="1 2">LMa1</strain>
    </source>
</reference>